<dbReference type="InterPro" id="IPR012872">
    <property type="entry name" value="DUF1670"/>
</dbReference>
<protein>
    <submittedName>
        <fullName evidence="1">DUF1670 domain-containing protein</fullName>
    </submittedName>
</protein>
<dbReference type="EMBL" id="JABAGD010000107">
    <property type="protein sequence ID" value="NMF07985.1"/>
    <property type="molecule type" value="Genomic_DNA"/>
</dbReference>
<accession>A0A7X9XS69</accession>
<sequence>MNKKKILGTNGHMINNCKNDSRQHYVPGAKLTYATMLKQMLKQELGYQGKPKILDLLATEIENITKECYVDKNDIGLGQIKVVVPSIHDKPSWSQNIEDTALVTVTLTLHSSEDTEALKANKPSRLITQDKLMRIAKEAIEQEGVLSSAVAASLLNIKQTTVSKYVKEYFEREGRIVPLRGFVHDMGKTTTHKRWIIELYLNGYTTKQIQSRTDHKIVSIDRYIKRYKAVENIIEEIKTVDSIKISRLLDISVHSAREYTAIYLEYRDTAKIKRLDFFKDIEAITQKTINSVDKYEK</sequence>
<name>A0A7X9XS69_CLOBE</name>
<dbReference type="RefSeq" id="WP_168983574.1">
    <property type="nucleotide sequence ID" value="NZ_CP107022.1"/>
</dbReference>
<reference evidence="1 2" key="1">
    <citation type="submission" date="2020-04" db="EMBL/GenBank/DDBJ databases">
        <authorList>
            <person name="Hitch T.C.A."/>
            <person name="Wylensek D."/>
            <person name="Clavel T."/>
        </authorList>
    </citation>
    <scope>NUCLEOTIDE SEQUENCE [LARGE SCALE GENOMIC DNA]</scope>
    <source>
        <strain evidence="1 2">WB01_NA02</strain>
    </source>
</reference>
<gene>
    <name evidence="1" type="ORF">HF849_25350</name>
</gene>
<proteinExistence type="predicted"/>
<dbReference type="Pfam" id="PF07900">
    <property type="entry name" value="DUF1670"/>
    <property type="match status" value="1"/>
</dbReference>
<organism evidence="1 2">
    <name type="scientific">Clostridium beijerinckii</name>
    <name type="common">Clostridium MP</name>
    <dbReference type="NCBI Taxonomy" id="1520"/>
    <lineage>
        <taxon>Bacteria</taxon>
        <taxon>Bacillati</taxon>
        <taxon>Bacillota</taxon>
        <taxon>Clostridia</taxon>
        <taxon>Eubacteriales</taxon>
        <taxon>Clostridiaceae</taxon>
        <taxon>Clostridium</taxon>
    </lineage>
</organism>
<dbReference type="AlphaFoldDB" id="A0A7X9XS69"/>
<evidence type="ECO:0000313" key="1">
    <source>
        <dbReference type="EMBL" id="NMF07985.1"/>
    </source>
</evidence>
<dbReference type="Proteomes" id="UP000587880">
    <property type="component" value="Unassembled WGS sequence"/>
</dbReference>
<evidence type="ECO:0000313" key="2">
    <source>
        <dbReference type="Proteomes" id="UP000587880"/>
    </source>
</evidence>
<comment type="caution">
    <text evidence="1">The sequence shown here is derived from an EMBL/GenBank/DDBJ whole genome shotgun (WGS) entry which is preliminary data.</text>
</comment>